<dbReference type="EMBL" id="ML993941">
    <property type="protein sequence ID" value="KAF2202318.1"/>
    <property type="molecule type" value="Genomic_DNA"/>
</dbReference>
<dbReference type="Proteomes" id="UP000799536">
    <property type="component" value="Unassembled WGS sequence"/>
</dbReference>
<accession>A0A9P4JTJ8</accession>
<evidence type="ECO:0000313" key="2">
    <source>
        <dbReference type="Proteomes" id="UP000799536"/>
    </source>
</evidence>
<protein>
    <submittedName>
        <fullName evidence="1">Uncharacterized protein</fullName>
    </submittedName>
</protein>
<keyword evidence="2" id="KW-1185">Reference proteome</keyword>
<reference evidence="1" key="1">
    <citation type="journal article" date="2020" name="Stud. Mycol.">
        <title>101 Dothideomycetes genomes: a test case for predicting lifestyles and emergence of pathogens.</title>
        <authorList>
            <person name="Haridas S."/>
            <person name="Albert R."/>
            <person name="Binder M."/>
            <person name="Bloem J."/>
            <person name="Labutti K."/>
            <person name="Salamov A."/>
            <person name="Andreopoulos B."/>
            <person name="Baker S."/>
            <person name="Barry K."/>
            <person name="Bills G."/>
            <person name="Bluhm B."/>
            <person name="Cannon C."/>
            <person name="Castanera R."/>
            <person name="Culley D."/>
            <person name="Daum C."/>
            <person name="Ezra D."/>
            <person name="Gonzalez J."/>
            <person name="Henrissat B."/>
            <person name="Kuo A."/>
            <person name="Liang C."/>
            <person name="Lipzen A."/>
            <person name="Lutzoni F."/>
            <person name="Magnuson J."/>
            <person name="Mondo S."/>
            <person name="Nolan M."/>
            <person name="Ohm R."/>
            <person name="Pangilinan J."/>
            <person name="Park H.-J."/>
            <person name="Ramirez L."/>
            <person name="Alfaro M."/>
            <person name="Sun H."/>
            <person name="Tritt A."/>
            <person name="Yoshinaga Y."/>
            <person name="Zwiers L.-H."/>
            <person name="Turgeon B."/>
            <person name="Goodwin S."/>
            <person name="Spatafora J."/>
            <person name="Crous P."/>
            <person name="Grigoriev I."/>
        </authorList>
    </citation>
    <scope>NUCLEOTIDE SEQUENCE</scope>
    <source>
        <strain evidence="1">ATCC 74209</strain>
    </source>
</reference>
<evidence type="ECO:0000313" key="1">
    <source>
        <dbReference type="EMBL" id="KAF2202318.1"/>
    </source>
</evidence>
<dbReference type="OrthoDB" id="5427664at2759"/>
<proteinExistence type="predicted"/>
<name>A0A9P4JTJ8_9PLEO</name>
<gene>
    <name evidence="1" type="ORF">GQ43DRAFT_315347</name>
</gene>
<sequence length="85" mass="9637">MVMPINLLGLGFISRIARLHGTIPVGIITRVGFAVSERTCAALRRLDKRWDGTVGRLLFYWPTLTISLTVRVMLDIWSSYIFEAN</sequence>
<dbReference type="AlphaFoldDB" id="A0A9P4JTJ8"/>
<comment type="caution">
    <text evidence="1">The sequence shown here is derived from an EMBL/GenBank/DDBJ whole genome shotgun (WGS) entry which is preliminary data.</text>
</comment>
<organism evidence="1 2">
    <name type="scientific">Delitschia confertaspora ATCC 74209</name>
    <dbReference type="NCBI Taxonomy" id="1513339"/>
    <lineage>
        <taxon>Eukaryota</taxon>
        <taxon>Fungi</taxon>
        <taxon>Dikarya</taxon>
        <taxon>Ascomycota</taxon>
        <taxon>Pezizomycotina</taxon>
        <taxon>Dothideomycetes</taxon>
        <taxon>Pleosporomycetidae</taxon>
        <taxon>Pleosporales</taxon>
        <taxon>Delitschiaceae</taxon>
        <taxon>Delitschia</taxon>
    </lineage>
</organism>